<dbReference type="Pfam" id="PF00215">
    <property type="entry name" value="OMPdecase"/>
    <property type="match status" value="1"/>
</dbReference>
<accession>A0A5B9DC76</accession>
<keyword evidence="5 7" id="KW-0456">Lyase</keyword>
<evidence type="ECO:0000256" key="4">
    <source>
        <dbReference type="ARBA" id="ARBA00022975"/>
    </source>
</evidence>
<dbReference type="GO" id="GO:0004590">
    <property type="term" value="F:orotidine-5'-phosphate decarboxylase activity"/>
    <property type="evidence" value="ECO:0007669"/>
    <property type="project" value="UniProtKB-UniRule"/>
</dbReference>
<dbReference type="Proteomes" id="UP000321408">
    <property type="component" value="Chromosome"/>
</dbReference>
<comment type="catalytic activity">
    <reaction evidence="6 7">
        <text>orotidine 5'-phosphate + H(+) = UMP + CO2</text>
        <dbReference type="Rhea" id="RHEA:11596"/>
        <dbReference type="ChEBI" id="CHEBI:15378"/>
        <dbReference type="ChEBI" id="CHEBI:16526"/>
        <dbReference type="ChEBI" id="CHEBI:57538"/>
        <dbReference type="ChEBI" id="CHEBI:57865"/>
        <dbReference type="EC" id="4.1.1.23"/>
    </reaction>
</comment>
<dbReference type="GO" id="GO:0006207">
    <property type="term" value="P:'de novo' pyrimidine nucleobase biosynthetic process"/>
    <property type="evidence" value="ECO:0007669"/>
    <property type="project" value="InterPro"/>
</dbReference>
<proteinExistence type="inferred from homology"/>
<evidence type="ECO:0000313" key="9">
    <source>
        <dbReference type="Proteomes" id="UP000321408"/>
    </source>
</evidence>
<protein>
    <recommendedName>
        <fullName evidence="7">Orotidine 5'-phosphate decarboxylase</fullName>
        <ecNumber evidence="7">4.1.1.23</ecNumber>
    </recommendedName>
    <alternativeName>
        <fullName evidence="7">OMP decarboxylase</fullName>
        <shortName evidence="7">OMPDCase</shortName>
        <shortName evidence="7">OMPdecase</shortName>
    </alternativeName>
</protein>
<gene>
    <name evidence="7 8" type="primary">pyrF</name>
    <name evidence="8" type="ORF">DSAG12_02435</name>
</gene>
<dbReference type="UniPathway" id="UPA00070">
    <property type="reaction ID" value="UER00120"/>
</dbReference>
<evidence type="ECO:0000313" key="8">
    <source>
        <dbReference type="EMBL" id="QEE16605.2"/>
    </source>
</evidence>
<reference evidence="8 9" key="1">
    <citation type="journal article" date="2020" name="Nature">
        <title>Isolation of an archaeon at the prokaryote-eukaryote interface.</title>
        <authorList>
            <person name="Imachi H."/>
            <person name="Nobu M.K."/>
            <person name="Nakahara N."/>
            <person name="Morono Y."/>
            <person name="Ogawara M."/>
            <person name="Takaki Y."/>
            <person name="Takano Y."/>
            <person name="Uematsu K."/>
            <person name="Ikuta T."/>
            <person name="Ito M."/>
            <person name="Matsui Y."/>
            <person name="Miyazaki M."/>
            <person name="Murata K."/>
            <person name="Saito Y."/>
            <person name="Sakai S."/>
            <person name="Song C."/>
            <person name="Tasumi E."/>
            <person name="Yamanaka Y."/>
            <person name="Yamaguchi T."/>
            <person name="Kamagata Y."/>
            <person name="Tamaki H."/>
            <person name="Takai K."/>
        </authorList>
    </citation>
    <scope>NUCLEOTIDE SEQUENCE [LARGE SCALE GENOMIC DNA]</scope>
    <source>
        <strain evidence="8 9">MK-D1</strain>
    </source>
</reference>
<dbReference type="HAMAP" id="MF_01215">
    <property type="entry name" value="OMPdecase_type2"/>
    <property type="match status" value="1"/>
</dbReference>
<sequence length="334" mass="37235">MNVKMYHKSFSDNLIDQIKQKKSIICIGLDPRIEESGSKIPQIIMERAKNNYNDAIWEFNKEIIDHTCEITPIFKPNIAFYSKYNALDALKKTIDYIHEKKTLVILDAKRNDIGSTAEAYAYAIFENFKADAVTFNGYLGSDGIAPFLKYVPKGKGVIVLLKTSNKSSGEFQDLFSISIPEIPPSEIETTIEKGILIRNYIQMARLIKLWGENPKLVGEGNSYGTYGYSNILGVVGATFPEQMKLIRKEIPKNFMLVPGYGAQGGTAKDIINSVNEDGFGAIISASRSINFAYQKSPYKEEFDENKFGPAAGKAAKDMREAINNALEQSGKIGY</sequence>
<evidence type="ECO:0000256" key="1">
    <source>
        <dbReference type="ARBA" id="ARBA00004861"/>
    </source>
</evidence>
<dbReference type="NCBIfam" id="TIGR02127">
    <property type="entry name" value="pyrF_sub2"/>
    <property type="match status" value="1"/>
</dbReference>
<dbReference type="InterPro" id="IPR011995">
    <property type="entry name" value="OMPdecase_type-2"/>
</dbReference>
<evidence type="ECO:0000256" key="5">
    <source>
        <dbReference type="ARBA" id="ARBA00023239"/>
    </source>
</evidence>
<dbReference type="KEGG" id="psyt:DSAG12_02435"/>
<dbReference type="SUPFAM" id="SSF51366">
    <property type="entry name" value="Ribulose-phoshate binding barrel"/>
    <property type="match status" value="1"/>
</dbReference>
<organism evidence="8 9">
    <name type="scientific">Promethearchaeum syntrophicum</name>
    <dbReference type="NCBI Taxonomy" id="2594042"/>
    <lineage>
        <taxon>Archaea</taxon>
        <taxon>Promethearchaeati</taxon>
        <taxon>Promethearchaeota</taxon>
        <taxon>Promethearchaeia</taxon>
        <taxon>Promethearchaeales</taxon>
        <taxon>Promethearchaeaceae</taxon>
        <taxon>Promethearchaeum</taxon>
    </lineage>
</organism>
<dbReference type="InterPro" id="IPR001754">
    <property type="entry name" value="OMPdeCOase_dom"/>
</dbReference>
<dbReference type="InterPro" id="IPR011060">
    <property type="entry name" value="RibuloseP-bd_barrel"/>
</dbReference>
<keyword evidence="4 7" id="KW-0665">Pyrimidine biosynthesis</keyword>
<dbReference type="InterPro" id="IPR018089">
    <property type="entry name" value="OMPdecase_AS"/>
</dbReference>
<dbReference type="PANTHER" id="PTHR43375:SF1">
    <property type="entry name" value="OROTIDINE 5'-PHOSPHATE DECARBOXYLASE"/>
    <property type="match status" value="1"/>
</dbReference>
<name>A0A5B9DC76_9ARCH</name>
<comment type="pathway">
    <text evidence="1 7">Pyrimidine metabolism; UMP biosynthesis via de novo pathway; UMP from orotate: step 2/2.</text>
</comment>
<comment type="similarity">
    <text evidence="2 7">Belongs to the OMP decarboxylase family. Type 2 subfamily.</text>
</comment>
<dbReference type="EC" id="4.1.1.23" evidence="7"/>
<evidence type="ECO:0000256" key="3">
    <source>
        <dbReference type="ARBA" id="ARBA00022793"/>
    </source>
</evidence>
<evidence type="ECO:0000256" key="7">
    <source>
        <dbReference type="HAMAP-Rule" id="MF_01215"/>
    </source>
</evidence>
<dbReference type="AlphaFoldDB" id="A0A5B9DC76"/>
<dbReference type="EMBL" id="CP042905">
    <property type="protein sequence ID" value="QEE16605.2"/>
    <property type="molecule type" value="Genomic_DNA"/>
</dbReference>
<keyword evidence="3 7" id="KW-0210">Decarboxylase</keyword>
<dbReference type="CDD" id="cd04725">
    <property type="entry name" value="OMP_decarboxylase_like"/>
    <property type="match status" value="1"/>
</dbReference>
<keyword evidence="9" id="KW-1185">Reference proteome</keyword>
<dbReference type="PROSITE" id="PS00156">
    <property type="entry name" value="OMPDECASE"/>
    <property type="match status" value="1"/>
</dbReference>
<dbReference type="Gene3D" id="3.20.20.70">
    <property type="entry name" value="Aldolase class I"/>
    <property type="match status" value="1"/>
</dbReference>
<dbReference type="GO" id="GO:0044205">
    <property type="term" value="P:'de novo' UMP biosynthetic process"/>
    <property type="evidence" value="ECO:0007669"/>
    <property type="project" value="UniProtKB-UniRule"/>
</dbReference>
<dbReference type="SMART" id="SM00934">
    <property type="entry name" value="OMPdecase"/>
    <property type="match status" value="1"/>
</dbReference>
<dbReference type="InterPro" id="IPR013785">
    <property type="entry name" value="Aldolase_TIM"/>
</dbReference>
<evidence type="ECO:0000256" key="2">
    <source>
        <dbReference type="ARBA" id="ARBA00008847"/>
    </source>
</evidence>
<dbReference type="PANTHER" id="PTHR43375">
    <property type="entry name" value="OROTIDINE 5'-PHOSPHATE DECARBOXYLASE"/>
    <property type="match status" value="1"/>
</dbReference>
<evidence type="ECO:0000256" key="6">
    <source>
        <dbReference type="ARBA" id="ARBA00049157"/>
    </source>
</evidence>
<reference evidence="8 9" key="2">
    <citation type="journal article" date="2024" name="Int. J. Syst. Evol. Microbiol.">
        <title>Promethearchaeum syntrophicum gen. nov., sp. nov., an anaerobic, obligately syntrophic archaeon, the first isolate of the lineage 'Asgard' archaea, and proposal of the new archaeal phylum Promethearchaeota phyl. nov. and kingdom Promethearchaeati regn. nov.</title>
        <authorList>
            <person name="Imachi H."/>
            <person name="Nobu M.K."/>
            <person name="Kato S."/>
            <person name="Takaki Y."/>
            <person name="Miyazaki M."/>
            <person name="Miyata M."/>
            <person name="Ogawara M."/>
            <person name="Saito Y."/>
            <person name="Sakai S."/>
            <person name="Tahara Y.O."/>
            <person name="Takano Y."/>
            <person name="Tasumi E."/>
            <person name="Uematsu K."/>
            <person name="Yoshimura T."/>
            <person name="Itoh T."/>
            <person name="Ohkuma M."/>
            <person name="Takai K."/>
        </authorList>
    </citation>
    <scope>NUCLEOTIDE SEQUENCE [LARGE SCALE GENOMIC DNA]</scope>
    <source>
        <strain evidence="8 9">MK-D1</strain>
    </source>
</reference>